<evidence type="ECO:0000256" key="1">
    <source>
        <dbReference type="ARBA" id="ARBA00004496"/>
    </source>
</evidence>
<feature type="compositionally biased region" description="Basic and acidic residues" evidence="5">
    <location>
        <begin position="74"/>
        <end position="104"/>
    </location>
</feature>
<protein>
    <submittedName>
        <fullName evidence="6">Uncharacterized protein</fullName>
    </submittedName>
</protein>
<dbReference type="PANTHER" id="PTHR13105">
    <property type="entry name" value="MYELOID LEUKEMIA FACTOR"/>
    <property type="match status" value="1"/>
</dbReference>
<dbReference type="Proteomes" id="UP001472677">
    <property type="component" value="Unassembled WGS sequence"/>
</dbReference>
<dbReference type="InterPro" id="IPR019376">
    <property type="entry name" value="Myeloid_leukemia_factor"/>
</dbReference>
<keyword evidence="7" id="KW-1185">Reference proteome</keyword>
<evidence type="ECO:0000256" key="2">
    <source>
        <dbReference type="ARBA" id="ARBA00008332"/>
    </source>
</evidence>
<accession>A0ABR2EVL1</accession>
<comment type="similarity">
    <text evidence="2">Belongs to the MLF family.</text>
</comment>
<organism evidence="6 7">
    <name type="scientific">Hibiscus sabdariffa</name>
    <name type="common">roselle</name>
    <dbReference type="NCBI Taxonomy" id="183260"/>
    <lineage>
        <taxon>Eukaryota</taxon>
        <taxon>Viridiplantae</taxon>
        <taxon>Streptophyta</taxon>
        <taxon>Embryophyta</taxon>
        <taxon>Tracheophyta</taxon>
        <taxon>Spermatophyta</taxon>
        <taxon>Magnoliopsida</taxon>
        <taxon>eudicotyledons</taxon>
        <taxon>Gunneridae</taxon>
        <taxon>Pentapetalae</taxon>
        <taxon>rosids</taxon>
        <taxon>malvids</taxon>
        <taxon>Malvales</taxon>
        <taxon>Malvaceae</taxon>
        <taxon>Malvoideae</taxon>
        <taxon>Hibiscus</taxon>
    </lineage>
</organism>
<dbReference type="EMBL" id="JBBPBM010000010">
    <property type="protein sequence ID" value="KAK8565896.1"/>
    <property type="molecule type" value="Genomic_DNA"/>
</dbReference>
<gene>
    <name evidence="6" type="ORF">V6N12_059442</name>
</gene>
<evidence type="ECO:0000256" key="3">
    <source>
        <dbReference type="ARBA" id="ARBA00022490"/>
    </source>
</evidence>
<evidence type="ECO:0000313" key="7">
    <source>
        <dbReference type="Proteomes" id="UP001472677"/>
    </source>
</evidence>
<feature type="region of interest" description="Disordered" evidence="5">
    <location>
        <begin position="51"/>
        <end position="104"/>
    </location>
</feature>
<evidence type="ECO:0000256" key="5">
    <source>
        <dbReference type="SAM" id="MobiDB-lite"/>
    </source>
</evidence>
<evidence type="ECO:0000256" key="4">
    <source>
        <dbReference type="ARBA" id="ARBA00022553"/>
    </source>
</evidence>
<evidence type="ECO:0000313" key="6">
    <source>
        <dbReference type="EMBL" id="KAK8565896.1"/>
    </source>
</evidence>
<keyword evidence="3" id="KW-0963">Cytoplasm</keyword>
<comment type="caution">
    <text evidence="6">The sequence shown here is derived from an EMBL/GenBank/DDBJ whole genome shotgun (WGS) entry which is preliminary data.</text>
</comment>
<proteinExistence type="inferred from homology"/>
<keyword evidence="4" id="KW-0597">Phosphoprotein</keyword>
<reference evidence="6 7" key="1">
    <citation type="journal article" date="2024" name="G3 (Bethesda)">
        <title>Genome assembly of Hibiscus sabdariffa L. provides insights into metabolisms of medicinal natural products.</title>
        <authorList>
            <person name="Kim T."/>
        </authorList>
    </citation>
    <scope>NUCLEOTIDE SEQUENCE [LARGE SCALE GENOMIC DNA]</scope>
    <source>
        <strain evidence="6">TK-2024</strain>
        <tissue evidence="6">Old leaves</tissue>
    </source>
</reference>
<sequence length="104" mass="11260">MDLFDAGDPFDAIQRLGSFGSRDPFDDPLGTMFEPTIFDLKSNGGKGIVIEELSSDEEDGGNASKHVGSGNKPSIEHPDDSDNDGKIQSDNRRNDYDKVKGSKP</sequence>
<comment type="subcellular location">
    <subcellularLocation>
        <location evidence="1">Cytoplasm</location>
    </subcellularLocation>
</comment>
<name>A0ABR2EVL1_9ROSI</name>